<dbReference type="PANTHER" id="PTHR12121:SF36">
    <property type="entry name" value="ENDONUCLEASE_EXONUCLEASE_PHOSPHATASE DOMAIN-CONTAINING PROTEIN"/>
    <property type="match status" value="1"/>
</dbReference>
<keyword evidence="2" id="KW-0540">Nuclease</keyword>
<keyword evidence="3" id="KW-1185">Reference proteome</keyword>
<reference evidence="2" key="1">
    <citation type="submission" date="2020-09" db="EMBL/GenBank/DDBJ databases">
        <title>A novel bacterium of genus Paenibacillus, isolated from South China Sea.</title>
        <authorList>
            <person name="Huang H."/>
            <person name="Mo K."/>
            <person name="Hu Y."/>
        </authorList>
    </citation>
    <scope>NUCLEOTIDE SEQUENCE</scope>
    <source>
        <strain evidence="2">IB182496</strain>
    </source>
</reference>
<name>A0A927BVD7_9BACL</name>
<sequence length="284" mass="30710">MEWNVMTFNLRVDAGTAPEDAWSSRSARVAAVIARHAPHVVGTQEGTRAMLDLLRGQLGDYAYVGEGRSRERADEYCAIWYDTRALEAVESGQFWLSEQPDAPGSVSWGSAYPRICTWARMRATDGSDGQLLVCNTHLDHISQPAREAGACLLWTRLRQLCADTGLPALLTGDFNAEPDNAAIRFLRGEQELQGMRANLRDAYSLTADLPTAAPAPRQGSTAACGAAGYGATFHDFRGGEAGAPIDYIFATPGLSFRGTQVVRERVGGRFPSDHYPVITTVASG</sequence>
<dbReference type="InterPro" id="IPR005135">
    <property type="entry name" value="Endo/exonuclease/phosphatase"/>
</dbReference>
<dbReference type="GO" id="GO:0000175">
    <property type="term" value="F:3'-5'-RNA exonuclease activity"/>
    <property type="evidence" value="ECO:0007669"/>
    <property type="project" value="TreeGrafter"/>
</dbReference>
<keyword evidence="2" id="KW-0255">Endonuclease</keyword>
<evidence type="ECO:0000259" key="1">
    <source>
        <dbReference type="Pfam" id="PF03372"/>
    </source>
</evidence>
<organism evidence="2 3">
    <name type="scientific">Paenibacillus sabuli</name>
    <dbReference type="NCBI Taxonomy" id="2772509"/>
    <lineage>
        <taxon>Bacteria</taxon>
        <taxon>Bacillati</taxon>
        <taxon>Bacillota</taxon>
        <taxon>Bacilli</taxon>
        <taxon>Bacillales</taxon>
        <taxon>Paenibacillaceae</taxon>
        <taxon>Paenibacillus</taxon>
    </lineage>
</organism>
<dbReference type="PANTHER" id="PTHR12121">
    <property type="entry name" value="CARBON CATABOLITE REPRESSOR PROTEIN 4"/>
    <property type="match status" value="1"/>
</dbReference>
<evidence type="ECO:0000313" key="3">
    <source>
        <dbReference type="Proteomes" id="UP000621560"/>
    </source>
</evidence>
<dbReference type="AlphaFoldDB" id="A0A927BVD7"/>
<dbReference type="InterPro" id="IPR036691">
    <property type="entry name" value="Endo/exonu/phosph_ase_sf"/>
</dbReference>
<evidence type="ECO:0000313" key="2">
    <source>
        <dbReference type="EMBL" id="MBD2846606.1"/>
    </source>
</evidence>
<keyword evidence="2" id="KW-0378">Hydrolase</keyword>
<dbReference type="EMBL" id="JACXIZ010000026">
    <property type="protein sequence ID" value="MBD2846606.1"/>
    <property type="molecule type" value="Genomic_DNA"/>
</dbReference>
<dbReference type="SUPFAM" id="SSF56219">
    <property type="entry name" value="DNase I-like"/>
    <property type="match status" value="1"/>
</dbReference>
<accession>A0A927BVD7</accession>
<gene>
    <name evidence="2" type="ORF">IDH44_15505</name>
</gene>
<comment type="caution">
    <text evidence="2">The sequence shown here is derived from an EMBL/GenBank/DDBJ whole genome shotgun (WGS) entry which is preliminary data.</text>
</comment>
<feature type="domain" description="Endonuclease/exonuclease/phosphatase" evidence="1">
    <location>
        <begin position="6"/>
        <end position="274"/>
    </location>
</feature>
<dbReference type="RefSeq" id="WP_190919170.1">
    <property type="nucleotide sequence ID" value="NZ_JACXIZ010000026.1"/>
</dbReference>
<dbReference type="Gene3D" id="3.60.10.10">
    <property type="entry name" value="Endonuclease/exonuclease/phosphatase"/>
    <property type="match status" value="1"/>
</dbReference>
<dbReference type="GO" id="GO:0004519">
    <property type="term" value="F:endonuclease activity"/>
    <property type="evidence" value="ECO:0007669"/>
    <property type="project" value="UniProtKB-KW"/>
</dbReference>
<dbReference type="Pfam" id="PF03372">
    <property type="entry name" value="Exo_endo_phos"/>
    <property type="match status" value="1"/>
</dbReference>
<dbReference type="CDD" id="cd09083">
    <property type="entry name" value="EEP-1"/>
    <property type="match status" value="1"/>
</dbReference>
<proteinExistence type="predicted"/>
<protein>
    <submittedName>
        <fullName evidence="2">Endonuclease/exonuclease/phosphatase family protein</fullName>
    </submittedName>
</protein>
<dbReference type="Proteomes" id="UP000621560">
    <property type="component" value="Unassembled WGS sequence"/>
</dbReference>
<dbReference type="InterPro" id="IPR050410">
    <property type="entry name" value="CCR4/nocturin_mRNA_transcr"/>
</dbReference>